<name>A0AA97JY55_EUBMA</name>
<comment type="similarity">
    <text evidence="2">Belongs to the NAF1 family.</text>
</comment>
<keyword evidence="8" id="KW-0539">Nucleus</keyword>
<evidence type="ECO:0000256" key="3">
    <source>
        <dbReference type="ARBA" id="ARBA00021438"/>
    </source>
</evidence>
<evidence type="ECO:0000256" key="1">
    <source>
        <dbReference type="ARBA" id="ARBA00004123"/>
    </source>
</evidence>
<feature type="compositionally biased region" description="Low complexity" evidence="11">
    <location>
        <begin position="208"/>
        <end position="220"/>
    </location>
</feature>
<gene>
    <name evidence="13" type="primary">NAF1</name>
</gene>
<dbReference type="GO" id="GO:0043489">
    <property type="term" value="P:RNA stabilization"/>
    <property type="evidence" value="ECO:0007669"/>
    <property type="project" value="UniProtKB-ARBA"/>
</dbReference>
<dbReference type="Gene3D" id="2.40.10.230">
    <property type="entry name" value="Probable tRNA pseudouridine synthase domain"/>
    <property type="match status" value="1"/>
</dbReference>
<organism evidence="12 13">
    <name type="scientific">Eublepharis macularius</name>
    <name type="common">Leopard gecko</name>
    <name type="synonym">Cyrtodactylus macularius</name>
    <dbReference type="NCBI Taxonomy" id="481883"/>
    <lineage>
        <taxon>Eukaryota</taxon>
        <taxon>Metazoa</taxon>
        <taxon>Chordata</taxon>
        <taxon>Craniata</taxon>
        <taxon>Vertebrata</taxon>
        <taxon>Euteleostomi</taxon>
        <taxon>Lepidosauria</taxon>
        <taxon>Squamata</taxon>
        <taxon>Bifurcata</taxon>
        <taxon>Gekkota</taxon>
        <taxon>Eublepharidae</taxon>
        <taxon>Eublepharinae</taxon>
        <taxon>Eublepharis</taxon>
    </lineage>
</organism>
<dbReference type="PANTHER" id="PTHR31633">
    <property type="entry name" value="H/ACA RIBONUCLEOPROTEIN COMPLEX NON-CORE SUBUNIT NAF1"/>
    <property type="match status" value="1"/>
</dbReference>
<dbReference type="PANTHER" id="PTHR31633:SF1">
    <property type="entry name" value="H_ACA RIBONUCLEOPROTEIN COMPLEX NON-CORE SUBUNIT NAF1"/>
    <property type="match status" value="1"/>
</dbReference>
<dbReference type="GO" id="GO:0001522">
    <property type="term" value="P:pseudouridine synthesis"/>
    <property type="evidence" value="ECO:0007669"/>
    <property type="project" value="InterPro"/>
</dbReference>
<dbReference type="Pfam" id="PF04410">
    <property type="entry name" value="Gar1"/>
    <property type="match status" value="1"/>
</dbReference>
<feature type="region of interest" description="Disordered" evidence="11">
    <location>
        <begin position="18"/>
        <end position="37"/>
    </location>
</feature>
<evidence type="ECO:0000313" key="12">
    <source>
        <dbReference type="Proteomes" id="UP001190640"/>
    </source>
</evidence>
<dbReference type="InterPro" id="IPR009000">
    <property type="entry name" value="Transl_B-barrel_sf"/>
</dbReference>
<feature type="region of interest" description="Disordered" evidence="11">
    <location>
        <begin position="42"/>
        <end position="249"/>
    </location>
</feature>
<dbReference type="GO" id="GO:0000493">
    <property type="term" value="P:box H/ACA snoRNP assembly"/>
    <property type="evidence" value="ECO:0007669"/>
    <property type="project" value="InterPro"/>
</dbReference>
<dbReference type="Proteomes" id="UP001190640">
    <property type="component" value="Chromosome 10"/>
</dbReference>
<dbReference type="InterPro" id="IPR040309">
    <property type="entry name" value="Naf1"/>
</dbReference>
<feature type="region of interest" description="Disordered" evidence="11">
    <location>
        <begin position="364"/>
        <end position="431"/>
    </location>
</feature>
<evidence type="ECO:0000256" key="6">
    <source>
        <dbReference type="ARBA" id="ARBA00022553"/>
    </source>
</evidence>
<dbReference type="RefSeq" id="XP_054845526.1">
    <property type="nucleotide sequence ID" value="XM_054989551.1"/>
</dbReference>
<dbReference type="FunFam" id="2.40.10.230:FF:000002">
    <property type="entry name" value="H/ACA ribonucleoprotein complex non-core subunit NAF1"/>
    <property type="match status" value="1"/>
</dbReference>
<dbReference type="GeneID" id="129336455"/>
<dbReference type="AlphaFoldDB" id="A0AA97JY55"/>
<feature type="compositionally biased region" description="Basic and acidic residues" evidence="11">
    <location>
        <begin position="364"/>
        <end position="374"/>
    </location>
</feature>
<evidence type="ECO:0000256" key="11">
    <source>
        <dbReference type="SAM" id="MobiDB-lite"/>
    </source>
</evidence>
<sequence>MEVTEQLGTLSVACEAAGREGGCGMGEGDASLPSVMGRGLSVASGAAGEGLPEAGPSAAVPDRGAVGGQSPSPSPGPSELPALDGWPSNGPASSGSCTWPGFSPVAGGEAGSGGVEERSRGPAQAEGPPRSLSPLERGCPASCLGLHGSPDDGVASERSTSAGTEREGERAARSSADVFAVEKQLLADEGGRSSSESDSSSDSDTDTDSSSSVSSISSCSPVLPEDGVQQDKKDENSPSIGGKSELSEDKSFPVEDLTILLPESVELMPIGNVSSIIENLVIVESLKGLPPVNEDSVLFKEDRYSIGKVFEVFGPVSHPFYALQFKNPEHIETKGIKIHDAVYFAPSVESFTQYIFPEKIKQDKGSDASWKNDEEPPPEALDFSDDEKEKVAKQQKKSQNLRRKKFKSQDESNDNGIHYQPRRHYPSNYSSESLKGELNPCFSRGRFPVHPHAYRQHVKPLQRYCSDYMEFQKPSAFRQHQNMGRPGRQQHSFPSPSFGTVSNAANPFPPSSPTWRWPHGCIQNTYDPLLSLLSLPPPPPPPPAAPPNNTNLV</sequence>
<feature type="region of interest" description="Disordered" evidence="11">
    <location>
        <begin position="532"/>
        <end position="553"/>
    </location>
</feature>
<evidence type="ECO:0000256" key="10">
    <source>
        <dbReference type="ARBA" id="ARBA00063185"/>
    </source>
</evidence>
<dbReference type="GO" id="GO:0005634">
    <property type="term" value="C:nucleus"/>
    <property type="evidence" value="ECO:0007669"/>
    <property type="project" value="UniProtKB-SubCell"/>
</dbReference>
<comment type="subunit">
    <text evidence="10">During assembly of the complex, component of the small nucleolar ribonucleoprotein particles containing H/ACA-type snoRNAs (H/ACA snoRNPs) which contains NOLA2/NHP2, NOLA3/NOP10, NAF1 and DKC1/NOLA4. Interacts directly with DKC1/NOLA4.</text>
</comment>
<dbReference type="GO" id="GO:0006364">
    <property type="term" value="P:rRNA processing"/>
    <property type="evidence" value="ECO:0007669"/>
    <property type="project" value="UniProtKB-KW"/>
</dbReference>
<evidence type="ECO:0000256" key="7">
    <source>
        <dbReference type="ARBA" id="ARBA00022884"/>
    </source>
</evidence>
<keyword evidence="4" id="KW-0690">Ribosome biogenesis</keyword>
<comment type="subcellular location">
    <subcellularLocation>
        <location evidence="1">Nucleus</location>
    </subcellularLocation>
</comment>
<evidence type="ECO:0000256" key="4">
    <source>
        <dbReference type="ARBA" id="ARBA00022517"/>
    </source>
</evidence>
<dbReference type="CTD" id="92345"/>
<keyword evidence="7" id="KW-0694">RNA-binding</keyword>
<protein>
    <recommendedName>
        <fullName evidence="3">H/ACA ribonucleoprotein complex non-core subunit NAF1</fullName>
    </recommendedName>
</protein>
<dbReference type="GO" id="GO:0003723">
    <property type="term" value="F:RNA binding"/>
    <property type="evidence" value="ECO:0007669"/>
    <property type="project" value="UniProtKB-KW"/>
</dbReference>
<proteinExistence type="inferred from homology"/>
<dbReference type="InterPro" id="IPR007504">
    <property type="entry name" value="H/ACA_rnp_Gar1/Naf1"/>
</dbReference>
<accession>A0AA97JY55</accession>
<evidence type="ECO:0000256" key="5">
    <source>
        <dbReference type="ARBA" id="ARBA00022552"/>
    </source>
</evidence>
<evidence type="ECO:0000256" key="8">
    <source>
        <dbReference type="ARBA" id="ARBA00023242"/>
    </source>
</evidence>
<keyword evidence="6" id="KW-0597">Phosphoprotein</keyword>
<dbReference type="InterPro" id="IPR038664">
    <property type="entry name" value="Gar1/Naf1_Cbf5-bd_sf"/>
</dbReference>
<dbReference type="GO" id="GO:0005732">
    <property type="term" value="C:sno(s)RNA-containing ribonucleoprotein complex"/>
    <property type="evidence" value="ECO:0007669"/>
    <property type="project" value="InterPro"/>
</dbReference>
<reference evidence="13" key="1">
    <citation type="submission" date="2025-08" db="UniProtKB">
        <authorList>
            <consortium name="RefSeq"/>
        </authorList>
    </citation>
    <scope>IDENTIFICATION</scope>
    <source>
        <tissue evidence="13">Blood</tissue>
    </source>
</reference>
<feature type="compositionally biased region" description="Low complexity" evidence="11">
    <location>
        <begin position="43"/>
        <end position="59"/>
    </location>
</feature>
<evidence type="ECO:0000313" key="13">
    <source>
        <dbReference type="RefSeq" id="XP_054845526.1"/>
    </source>
</evidence>
<dbReference type="SUPFAM" id="SSF50447">
    <property type="entry name" value="Translation proteins"/>
    <property type="match status" value="1"/>
</dbReference>
<keyword evidence="5" id="KW-0698">rRNA processing</keyword>
<evidence type="ECO:0000256" key="2">
    <source>
        <dbReference type="ARBA" id="ARBA00009801"/>
    </source>
</evidence>
<evidence type="ECO:0000256" key="9">
    <source>
        <dbReference type="ARBA" id="ARBA00057529"/>
    </source>
</evidence>
<comment type="function">
    <text evidence="9">RNA-binding protein required for the maturation of box H/ACA snoRNPs complex and ribosome biogenesis. During assembly of the H/ACA snoRNPs complex, it associates with the complex and disappears during maturation of the complex and is replaced by NOLA1/GAR1 to yield mature H/ACA snoRNPs complex. Probably competes with NOLA1/GAR1 for binding with DKC1/NOLA4.</text>
</comment>
<keyword evidence="13" id="KW-0687">Ribonucleoprotein</keyword>
<keyword evidence="12" id="KW-1185">Reference proteome</keyword>
<feature type="compositionally biased region" description="Basic residues" evidence="11">
    <location>
        <begin position="393"/>
        <end position="406"/>
    </location>
</feature>
<feature type="compositionally biased region" description="Pro residues" evidence="11">
    <location>
        <begin position="535"/>
        <end position="546"/>
    </location>
</feature>
<dbReference type="KEGG" id="emc:129336455"/>